<feature type="compositionally biased region" description="Low complexity" evidence="8">
    <location>
        <begin position="69"/>
        <end position="83"/>
    </location>
</feature>
<evidence type="ECO:0000313" key="12">
    <source>
        <dbReference type="EMBL" id="KAJ1985015.1"/>
    </source>
</evidence>
<dbReference type="GO" id="GO:0005774">
    <property type="term" value="C:vacuolar membrane"/>
    <property type="evidence" value="ECO:0007669"/>
    <property type="project" value="UniProtKB-ARBA"/>
</dbReference>
<keyword evidence="4 9" id="KW-0812">Transmembrane</keyword>
<feature type="transmembrane region" description="Helical" evidence="9">
    <location>
        <begin position="510"/>
        <end position="532"/>
    </location>
</feature>
<evidence type="ECO:0000259" key="11">
    <source>
        <dbReference type="Pfam" id="PF03733"/>
    </source>
</evidence>
<evidence type="ECO:0000256" key="9">
    <source>
        <dbReference type="SAM" id="Phobius"/>
    </source>
</evidence>
<proteinExistence type="inferred from homology"/>
<evidence type="ECO:0000256" key="4">
    <source>
        <dbReference type="ARBA" id="ARBA00022692"/>
    </source>
</evidence>
<feature type="compositionally biased region" description="Polar residues" evidence="8">
    <location>
        <begin position="30"/>
        <end position="45"/>
    </location>
</feature>
<feature type="transmembrane region" description="Helical" evidence="9">
    <location>
        <begin position="1032"/>
        <end position="1051"/>
    </location>
</feature>
<feature type="region of interest" description="Disordered" evidence="8">
    <location>
        <begin position="677"/>
        <end position="752"/>
    </location>
</feature>
<keyword evidence="3" id="KW-0813">Transport</keyword>
<evidence type="ECO:0000256" key="2">
    <source>
        <dbReference type="ARBA" id="ARBA00008170"/>
    </source>
</evidence>
<evidence type="ECO:0000256" key="1">
    <source>
        <dbReference type="ARBA" id="ARBA00004127"/>
    </source>
</evidence>
<gene>
    <name evidence="12" type="ORF">H4R34_000272</name>
</gene>
<protein>
    <recommendedName>
        <fullName evidence="14">Sodium/calcium exchanger protein-domain-containing protein</fullName>
    </recommendedName>
</protein>
<comment type="similarity">
    <text evidence="2">Belongs to the Ca(2+):cation antiporter (CaCA) (TC 2.A.19) family.</text>
</comment>
<dbReference type="GO" id="GO:0012505">
    <property type="term" value="C:endomembrane system"/>
    <property type="evidence" value="ECO:0007669"/>
    <property type="project" value="UniProtKB-SubCell"/>
</dbReference>
<dbReference type="OrthoDB" id="16982at2759"/>
<accession>A0A9W8BAP0</accession>
<dbReference type="PANTHER" id="PTHR31503">
    <property type="entry name" value="VACUOLAR CALCIUM ION TRANSPORTER"/>
    <property type="match status" value="1"/>
</dbReference>
<evidence type="ECO:0008006" key="14">
    <source>
        <dbReference type="Google" id="ProtNLM"/>
    </source>
</evidence>
<feature type="transmembrane region" description="Helical" evidence="9">
    <location>
        <begin position="181"/>
        <end position="202"/>
    </location>
</feature>
<comment type="subcellular location">
    <subcellularLocation>
        <location evidence="1">Endomembrane system</location>
        <topology evidence="1">Multi-pass membrane protein</topology>
    </subcellularLocation>
</comment>
<feature type="domain" description="Inner membrane component" evidence="11">
    <location>
        <begin position="179"/>
        <end position="229"/>
    </location>
</feature>
<name>A0A9W8BAP0_9FUNG</name>
<dbReference type="PANTHER" id="PTHR31503:SF10">
    <property type="entry name" value="VNX1 PROTEIN"/>
    <property type="match status" value="1"/>
</dbReference>
<evidence type="ECO:0000256" key="5">
    <source>
        <dbReference type="ARBA" id="ARBA00022989"/>
    </source>
</evidence>
<reference evidence="12" key="1">
    <citation type="submission" date="2022-07" db="EMBL/GenBank/DDBJ databases">
        <title>Phylogenomic reconstructions and comparative analyses of Kickxellomycotina fungi.</title>
        <authorList>
            <person name="Reynolds N.K."/>
            <person name="Stajich J.E."/>
            <person name="Barry K."/>
            <person name="Grigoriev I.V."/>
            <person name="Crous P."/>
            <person name="Smith M.E."/>
        </authorList>
    </citation>
    <scope>NUCLEOTIDE SEQUENCE</scope>
    <source>
        <strain evidence="12">RSA 567</strain>
    </source>
</reference>
<comment type="caution">
    <text evidence="12">The sequence shown here is derived from an EMBL/GenBank/DDBJ whole genome shotgun (WGS) entry which is preliminary data.</text>
</comment>
<feature type="domain" description="Sodium/calcium exchanger membrane region" evidence="10">
    <location>
        <begin position="447"/>
        <end position="561"/>
    </location>
</feature>
<evidence type="ECO:0000256" key="3">
    <source>
        <dbReference type="ARBA" id="ARBA00022448"/>
    </source>
</evidence>
<dbReference type="Gene3D" id="1.20.1420.30">
    <property type="entry name" value="NCX, central ion-binding region"/>
    <property type="match status" value="1"/>
</dbReference>
<evidence type="ECO:0000256" key="6">
    <source>
        <dbReference type="ARBA" id="ARBA00023065"/>
    </source>
</evidence>
<feature type="domain" description="Sodium/calcium exchanger membrane region" evidence="10">
    <location>
        <begin position="839"/>
        <end position="931"/>
    </location>
</feature>
<dbReference type="EMBL" id="JANBQB010000006">
    <property type="protein sequence ID" value="KAJ1985015.1"/>
    <property type="molecule type" value="Genomic_DNA"/>
</dbReference>
<feature type="region of interest" description="Disordered" evidence="8">
    <location>
        <begin position="257"/>
        <end position="282"/>
    </location>
</feature>
<evidence type="ECO:0000256" key="8">
    <source>
        <dbReference type="SAM" id="MobiDB-lite"/>
    </source>
</evidence>
<evidence type="ECO:0000313" key="13">
    <source>
        <dbReference type="Proteomes" id="UP001151582"/>
    </source>
</evidence>
<feature type="transmembrane region" description="Helical" evidence="9">
    <location>
        <begin position="305"/>
        <end position="333"/>
    </location>
</feature>
<feature type="compositionally biased region" description="Acidic residues" evidence="8">
    <location>
        <begin position="102"/>
        <end position="121"/>
    </location>
</feature>
<dbReference type="Pfam" id="PF01699">
    <property type="entry name" value="Na_Ca_ex"/>
    <property type="match status" value="2"/>
</dbReference>
<dbReference type="InterPro" id="IPR044880">
    <property type="entry name" value="NCX_ion-bd_dom_sf"/>
</dbReference>
<feature type="compositionally biased region" description="Low complexity" evidence="8">
    <location>
        <begin position="1"/>
        <end position="18"/>
    </location>
</feature>
<dbReference type="AlphaFoldDB" id="A0A9W8BAP0"/>
<feature type="region of interest" description="Disordered" evidence="8">
    <location>
        <begin position="810"/>
        <end position="833"/>
    </location>
</feature>
<feature type="transmembrane region" description="Helical" evidence="9">
    <location>
        <begin position="410"/>
        <end position="427"/>
    </location>
</feature>
<feature type="compositionally biased region" description="Polar residues" evidence="8">
    <location>
        <begin position="271"/>
        <end position="282"/>
    </location>
</feature>
<feature type="transmembrane region" description="Helical" evidence="9">
    <location>
        <begin position="544"/>
        <end position="564"/>
    </location>
</feature>
<dbReference type="Pfam" id="PF03733">
    <property type="entry name" value="YccF"/>
    <property type="match status" value="1"/>
</dbReference>
<dbReference type="GO" id="GO:0015369">
    <property type="term" value="F:calcium:proton antiporter activity"/>
    <property type="evidence" value="ECO:0007669"/>
    <property type="project" value="TreeGrafter"/>
</dbReference>
<dbReference type="InterPro" id="IPR004713">
    <property type="entry name" value="CaH_exchang"/>
</dbReference>
<feature type="transmembrane region" description="Helical" evidence="9">
    <location>
        <begin position="447"/>
        <end position="464"/>
    </location>
</feature>
<feature type="transmembrane region" description="Helical" evidence="9">
    <location>
        <begin position="476"/>
        <end position="498"/>
    </location>
</feature>
<keyword evidence="6" id="KW-0406">Ion transport</keyword>
<keyword evidence="7 9" id="KW-0472">Membrane</keyword>
<dbReference type="InterPro" id="IPR005185">
    <property type="entry name" value="YccF"/>
</dbReference>
<feature type="compositionally biased region" description="Basic and acidic residues" evidence="8">
    <location>
        <begin position="56"/>
        <end position="68"/>
    </location>
</feature>
<evidence type="ECO:0000259" key="10">
    <source>
        <dbReference type="Pfam" id="PF01699"/>
    </source>
</evidence>
<organism evidence="12 13">
    <name type="scientific">Dimargaris verticillata</name>
    <dbReference type="NCBI Taxonomy" id="2761393"/>
    <lineage>
        <taxon>Eukaryota</taxon>
        <taxon>Fungi</taxon>
        <taxon>Fungi incertae sedis</taxon>
        <taxon>Zoopagomycota</taxon>
        <taxon>Kickxellomycotina</taxon>
        <taxon>Dimargaritomycetes</taxon>
        <taxon>Dimargaritales</taxon>
        <taxon>Dimargaritaceae</taxon>
        <taxon>Dimargaris</taxon>
    </lineage>
</organism>
<dbReference type="InterPro" id="IPR004837">
    <property type="entry name" value="NaCa_Exmemb"/>
</dbReference>
<feature type="region of interest" description="Disordered" evidence="8">
    <location>
        <begin position="1"/>
        <end position="121"/>
    </location>
</feature>
<feature type="compositionally biased region" description="Polar residues" evidence="8">
    <location>
        <begin position="731"/>
        <end position="745"/>
    </location>
</feature>
<sequence length="1062" mass="115407">MPSSRGSRTSGRPSGSGSKAAGTTDHIASPNGQPSCSRQSSTHGPTTRRRGCADSTQRRRQPEDRIEAAGDASDASKSDGNSSHRSKEPEAPRSRSSRVRLDEEDTSEGLDDDDDADSILDDPDATLKARQEAMNIAHPFGLPLWKPALYKKSRSITRFANRALHSMPRSSTELWFEPGNVLWLVLFGWWMALWLSLVALVLRVLPIGTGPYGRAIGGLAWYLLWPFGRSVERERCASNLVPASEPQPEQTAIVVQPTDDDQNTDERQPLLDSNASPSRPTATAARSTLCTGAEWSLAAAVYYTLFYLLVTPVLLVVCGICWFMVVTVPMAKLTYKLWRHLRRTPLLLRFRSRWPTTTATGEPLSDPGAAITSPGLSRQSTAMASHPNATILLCITEATGSQYYKYTIDGVNIMFINLMFVVLFTLFDAHLLGPWTDHATWLSSEGFIFVLCLVSTIPLSYFIGQAVSSISAQSSLGLGAVINATFGSIIEVILYMMAVLQGKAVLVEGSLIGSFLAGLLLMPGLSMIAGGIKRKEQRFYVRSAGVSSTLLIMSIIGAFAPTLFYQTYGSYKLMCEQCPNQTALEANGAWQCTGCRYVQEHPALDPFYASHAKTFMYLCVGLLPTAYLIGLWFTLRTHVKHIYSHTQAQSEGARQSRESRFMNRALNLHILQHLFSGPSGDKDKGPLTSSGHPSPAQLPHSFVPLSIHPTQSSHRDADSPPHAPGDGASEPATSSPGSVDSSSERLPTPPQPLYTEQHLLQAVKAGIHLPRLLTTASDKAPSSQAAKHSPELNTESNHPILAAAASEANQLLPPSDDDDETEDGEGHGHDAPNWSKSKSAMVLLTSTALFAAIAELLVESVDSVVEGGNLDEKFLGMTLFALVPNVPEFTNAILFAYYNNIALALEICSQYTVQVALLQIPALVAFSGWWTSTGSHASQVALSTTVAAGRGTQSMLWRGAAAAMGSLFGGMPAQTRPLLTTLAEAVPSGLSIPAKVDVRSLFIMIFPRWDLIAVLFSIYLLTYTYIEGKSNYFKGAILCMAYSVWLVSFYFEPDVYYRPPSK</sequence>
<keyword evidence="13" id="KW-1185">Reference proteome</keyword>
<feature type="transmembrane region" description="Helical" evidence="9">
    <location>
        <begin position="1009"/>
        <end position="1026"/>
    </location>
</feature>
<dbReference type="Proteomes" id="UP001151582">
    <property type="component" value="Unassembled WGS sequence"/>
</dbReference>
<evidence type="ECO:0000256" key="7">
    <source>
        <dbReference type="ARBA" id="ARBA00023136"/>
    </source>
</evidence>
<dbReference type="GO" id="GO:0006874">
    <property type="term" value="P:intracellular calcium ion homeostasis"/>
    <property type="evidence" value="ECO:0007669"/>
    <property type="project" value="TreeGrafter"/>
</dbReference>
<feature type="transmembrane region" description="Helical" evidence="9">
    <location>
        <begin position="615"/>
        <end position="635"/>
    </location>
</feature>
<keyword evidence="5 9" id="KW-1133">Transmembrane helix</keyword>